<evidence type="ECO:0000313" key="4">
    <source>
        <dbReference type="Proteomes" id="UP000237246"/>
    </source>
</evidence>
<dbReference type="EMBL" id="PPHD01110100">
    <property type="protein sequence ID" value="POI19066.1"/>
    <property type="molecule type" value="Genomic_DNA"/>
</dbReference>
<dbReference type="AlphaFoldDB" id="A0A2P4S8Y7"/>
<proteinExistence type="predicted"/>
<evidence type="ECO:0000313" key="3">
    <source>
        <dbReference type="EMBL" id="POI20565.1"/>
    </source>
</evidence>
<gene>
    <name evidence="3" type="ORF">CIB84_015688</name>
    <name evidence="2" type="ORF">CIB84_016633</name>
    <name evidence="1" type="ORF">CIB84_017190</name>
</gene>
<keyword evidence="4" id="KW-1185">Reference proteome</keyword>
<sequence length="17" mass="2014">MCSERLSRSLHQGLQLR</sequence>
<dbReference type="EMBL" id="PPHD01097866">
    <property type="protein sequence ID" value="POI19622.1"/>
    <property type="molecule type" value="Genomic_DNA"/>
</dbReference>
<organism evidence="3 4">
    <name type="scientific">Bambusicola thoracicus</name>
    <name type="common">Chinese bamboo-partridge</name>
    <name type="synonym">Perdix thoracica</name>
    <dbReference type="NCBI Taxonomy" id="9083"/>
    <lineage>
        <taxon>Eukaryota</taxon>
        <taxon>Metazoa</taxon>
        <taxon>Chordata</taxon>
        <taxon>Craniata</taxon>
        <taxon>Vertebrata</taxon>
        <taxon>Euteleostomi</taxon>
        <taxon>Archelosauria</taxon>
        <taxon>Archosauria</taxon>
        <taxon>Dinosauria</taxon>
        <taxon>Saurischia</taxon>
        <taxon>Theropoda</taxon>
        <taxon>Coelurosauria</taxon>
        <taxon>Aves</taxon>
        <taxon>Neognathae</taxon>
        <taxon>Galloanserae</taxon>
        <taxon>Galliformes</taxon>
        <taxon>Phasianidae</taxon>
        <taxon>Perdicinae</taxon>
        <taxon>Bambusicola</taxon>
    </lineage>
</organism>
<dbReference type="EMBL" id="PPHD01081653">
    <property type="protein sequence ID" value="POI20565.1"/>
    <property type="molecule type" value="Genomic_DNA"/>
</dbReference>
<dbReference type="Proteomes" id="UP000237246">
    <property type="component" value="Unassembled WGS sequence"/>
</dbReference>
<protein>
    <submittedName>
        <fullName evidence="3">Uncharacterized protein</fullName>
    </submittedName>
</protein>
<evidence type="ECO:0000313" key="1">
    <source>
        <dbReference type="EMBL" id="POI19066.1"/>
    </source>
</evidence>
<name>A0A2P4S8Y7_BAMTH</name>
<comment type="caution">
    <text evidence="3">The sequence shown here is derived from an EMBL/GenBank/DDBJ whole genome shotgun (WGS) entry which is preliminary data.</text>
</comment>
<evidence type="ECO:0000313" key="2">
    <source>
        <dbReference type="EMBL" id="POI19622.1"/>
    </source>
</evidence>
<reference evidence="3 4" key="1">
    <citation type="submission" date="2018-01" db="EMBL/GenBank/DDBJ databases">
        <title>Comparison of the Chinese Bamboo Partridge and Red Junglefowl genome sequences highlights the importance of demography in genome evolution.</title>
        <authorList>
            <person name="Tiley G.P."/>
            <person name="Kimball R.T."/>
            <person name="Braun E.L."/>
            <person name="Burleigh J.G."/>
        </authorList>
    </citation>
    <scope>NUCLEOTIDE SEQUENCE [LARGE SCALE GENOMIC DNA]</scope>
    <source>
        <strain evidence="3">RTK389</strain>
        <tissue evidence="3">Blood</tissue>
    </source>
</reference>
<accession>A0A2P4S8Y7</accession>